<dbReference type="PRINTS" id="PR00792">
    <property type="entry name" value="PEPSIN"/>
</dbReference>
<dbReference type="AlphaFoldDB" id="A0A195D251"/>
<proteinExistence type="inferred from homology"/>
<dbReference type="GO" id="GO:0005764">
    <property type="term" value="C:lysosome"/>
    <property type="evidence" value="ECO:0007669"/>
    <property type="project" value="TreeGrafter"/>
</dbReference>
<dbReference type="Proteomes" id="UP000078542">
    <property type="component" value="Unassembled WGS sequence"/>
</dbReference>
<dbReference type="SUPFAM" id="SSF50630">
    <property type="entry name" value="Acid proteases"/>
    <property type="match status" value="1"/>
</dbReference>
<dbReference type="FunFam" id="2.40.70.10:FF:000008">
    <property type="entry name" value="Cathepsin D"/>
    <property type="match status" value="1"/>
</dbReference>
<keyword evidence="2" id="KW-1015">Disulfide bond</keyword>
<dbReference type="EMBL" id="KQ976948">
    <property type="protein sequence ID" value="KYN06921.1"/>
    <property type="molecule type" value="Genomic_DNA"/>
</dbReference>
<dbReference type="InterPro" id="IPR033121">
    <property type="entry name" value="PEPTIDASE_A1"/>
</dbReference>
<evidence type="ECO:0000259" key="4">
    <source>
        <dbReference type="PROSITE" id="PS51767"/>
    </source>
</evidence>
<evidence type="ECO:0000256" key="1">
    <source>
        <dbReference type="ARBA" id="ARBA00007447"/>
    </source>
</evidence>
<keyword evidence="6" id="KW-1185">Reference proteome</keyword>
<dbReference type="PROSITE" id="PS51767">
    <property type="entry name" value="PEPTIDASE_A1"/>
    <property type="match status" value="1"/>
</dbReference>
<organism evidence="5 6">
    <name type="scientific">Cyphomyrmex costatus</name>
    <dbReference type="NCBI Taxonomy" id="456900"/>
    <lineage>
        <taxon>Eukaryota</taxon>
        <taxon>Metazoa</taxon>
        <taxon>Ecdysozoa</taxon>
        <taxon>Arthropoda</taxon>
        <taxon>Hexapoda</taxon>
        <taxon>Insecta</taxon>
        <taxon>Pterygota</taxon>
        <taxon>Neoptera</taxon>
        <taxon>Endopterygota</taxon>
        <taxon>Hymenoptera</taxon>
        <taxon>Apocrita</taxon>
        <taxon>Aculeata</taxon>
        <taxon>Formicoidea</taxon>
        <taxon>Formicidae</taxon>
        <taxon>Myrmicinae</taxon>
        <taxon>Cyphomyrmex</taxon>
    </lineage>
</organism>
<keyword evidence="5" id="KW-0645">Protease</keyword>
<evidence type="ECO:0000313" key="6">
    <source>
        <dbReference type="Proteomes" id="UP000078542"/>
    </source>
</evidence>
<comment type="similarity">
    <text evidence="1">Belongs to the peptidase A1 family.</text>
</comment>
<feature type="transmembrane region" description="Helical" evidence="3">
    <location>
        <begin position="6"/>
        <end position="24"/>
    </location>
</feature>
<dbReference type="Pfam" id="PF00026">
    <property type="entry name" value="Asp"/>
    <property type="match status" value="1"/>
</dbReference>
<keyword evidence="3" id="KW-0812">Transmembrane</keyword>
<feature type="disulfide bond" evidence="2">
    <location>
        <begin position="91"/>
        <end position="97"/>
    </location>
</feature>
<dbReference type="PANTHER" id="PTHR47966">
    <property type="entry name" value="BETA-SITE APP-CLEAVING ENZYME, ISOFORM A-RELATED"/>
    <property type="match status" value="1"/>
</dbReference>
<dbReference type="Gene3D" id="2.40.70.10">
    <property type="entry name" value="Acid Proteases"/>
    <property type="match status" value="2"/>
</dbReference>
<reference evidence="5 6" key="1">
    <citation type="submission" date="2016-03" db="EMBL/GenBank/DDBJ databases">
        <title>Cyphomyrmex costatus WGS genome.</title>
        <authorList>
            <person name="Nygaard S."/>
            <person name="Hu H."/>
            <person name="Boomsma J."/>
            <person name="Zhang G."/>
        </authorList>
    </citation>
    <scope>NUCLEOTIDE SEQUENCE [LARGE SCALE GENOMIC DNA]</scope>
    <source>
        <strain evidence="5">MS0001</strain>
        <tissue evidence="5">Whole body</tissue>
    </source>
</reference>
<dbReference type="STRING" id="456900.A0A195D251"/>
<feature type="domain" description="Peptidase A1" evidence="4">
    <location>
        <begin position="60"/>
        <end position="285"/>
    </location>
</feature>
<name>A0A195D251_9HYME</name>
<dbReference type="GO" id="GO:0004190">
    <property type="term" value="F:aspartic-type endopeptidase activity"/>
    <property type="evidence" value="ECO:0007669"/>
    <property type="project" value="InterPro"/>
</dbReference>
<dbReference type="PANTHER" id="PTHR47966:SF51">
    <property type="entry name" value="BETA-SITE APP-CLEAVING ENZYME, ISOFORM A-RELATED"/>
    <property type="match status" value="1"/>
</dbReference>
<accession>A0A195D251</accession>
<dbReference type="InterPro" id="IPR001461">
    <property type="entry name" value="Aspartic_peptidase_A1"/>
</dbReference>
<dbReference type="InterPro" id="IPR021109">
    <property type="entry name" value="Peptidase_aspartic_dom_sf"/>
</dbReference>
<keyword evidence="5" id="KW-0378">Hydrolase</keyword>
<sequence length="285" mass="33095">MLYGICILIVYTYNIILFILRIPLHKINFTRRSIGIDHRQSRSAFHAVRESLINDMDFEYYGIITIGTPPQEFKMLFTTSSSYFWVPSINCEDLSTCNLYNKYDSSKSSTYIQDDTSVDIEYDHGDLSGYLSGDIVNIGGLNVPHQIFVEATRIERYTSHLANYDGILGMCYPLRTTEGIMPFLTNMFQQDLLSRPVFSFYLVNCNKIYDLPSIYFVISGKPFKLSSVDYIIKFKQYNDTTCMSVFKDTVLYEDNPMWILGNPFLRQYYTEFDMENNRVGFAPAK</sequence>
<gene>
    <name evidence="5" type="ORF">ALC62_02156</name>
</gene>
<evidence type="ECO:0000256" key="2">
    <source>
        <dbReference type="PIRSR" id="PIRSR601461-2"/>
    </source>
</evidence>
<dbReference type="GO" id="GO:0006508">
    <property type="term" value="P:proteolysis"/>
    <property type="evidence" value="ECO:0007669"/>
    <property type="project" value="UniProtKB-KW"/>
</dbReference>
<keyword evidence="3" id="KW-0472">Membrane</keyword>
<evidence type="ECO:0000256" key="3">
    <source>
        <dbReference type="SAM" id="Phobius"/>
    </source>
</evidence>
<evidence type="ECO:0000313" key="5">
    <source>
        <dbReference type="EMBL" id="KYN06921.1"/>
    </source>
</evidence>
<keyword evidence="3" id="KW-1133">Transmembrane helix</keyword>
<protein>
    <submittedName>
        <fullName evidence="5">Lysosomal aspartic protease</fullName>
    </submittedName>
</protein>